<keyword evidence="4 8" id="KW-1133">Transmembrane helix</keyword>
<dbReference type="InterPro" id="IPR003961">
    <property type="entry name" value="FN3_dom"/>
</dbReference>
<dbReference type="OrthoDB" id="9835959at2759"/>
<proteinExistence type="predicted"/>
<comment type="subcellular location">
    <subcellularLocation>
        <location evidence="1">Membrane</location>
        <topology evidence="1">Single-pass type I membrane protein</topology>
    </subcellularLocation>
</comment>
<keyword evidence="2 8" id="KW-0812">Transmembrane</keyword>
<sequence length="288" mass="33282">KNNSAAENFACVIYNVSIMNCSWTVGKEAPEDTQYSLVLRQNTNVECQDYRKDSFGRQVGCILKRPNISFKAEVYVVVLGLSNQTSIQFFDKVYDDPIQDVILDPPRNITLTYNSDELEIKWQKPETYEDMPENSFCYNIIINGNVKKDICGSKENVYKTSEYHPNERVTVAMRAKWDQKYSDYSAWSAWSKPISGGNSPPLTSHDILIVLGVVTAIILIVLIFLCYRFRIWMRLFPQIPKPSMKLFEQVEQKEKSVPKEPEIEIISLKKDEELICSYITEMPEKLKT</sequence>
<dbReference type="Proteomes" id="UP000770717">
    <property type="component" value="Unassembled WGS sequence"/>
</dbReference>
<evidence type="ECO:0000313" key="10">
    <source>
        <dbReference type="EMBL" id="KAG9485676.1"/>
    </source>
</evidence>
<evidence type="ECO:0000313" key="11">
    <source>
        <dbReference type="Proteomes" id="UP000770717"/>
    </source>
</evidence>
<keyword evidence="6" id="KW-0675">Receptor</keyword>
<evidence type="ECO:0000256" key="1">
    <source>
        <dbReference type="ARBA" id="ARBA00004479"/>
    </source>
</evidence>
<dbReference type="PROSITE" id="PS50853">
    <property type="entry name" value="FN3"/>
    <property type="match status" value="1"/>
</dbReference>
<reference evidence="10" key="1">
    <citation type="thesis" date="2020" institute="ProQuest LLC" country="789 East Eisenhower Parkway, Ann Arbor, MI, USA">
        <title>Comparative Genomics and Chromosome Evolution.</title>
        <authorList>
            <person name="Mudd A.B."/>
        </authorList>
    </citation>
    <scope>NUCLEOTIDE SEQUENCE</scope>
    <source>
        <strain evidence="10">HN-11 Male</strain>
        <tissue evidence="10">Kidney and liver</tissue>
    </source>
</reference>
<dbReference type="GO" id="GO:0004896">
    <property type="term" value="F:cytokine receptor activity"/>
    <property type="evidence" value="ECO:0007669"/>
    <property type="project" value="TreeGrafter"/>
</dbReference>
<evidence type="ECO:0000256" key="5">
    <source>
        <dbReference type="ARBA" id="ARBA00023136"/>
    </source>
</evidence>
<gene>
    <name evidence="10" type="ORF">GDO78_008657</name>
</gene>
<evidence type="ECO:0000256" key="6">
    <source>
        <dbReference type="ARBA" id="ARBA00023170"/>
    </source>
</evidence>
<evidence type="ECO:0000256" key="2">
    <source>
        <dbReference type="ARBA" id="ARBA00022692"/>
    </source>
</evidence>
<keyword evidence="5 8" id="KW-0472">Membrane</keyword>
<feature type="non-terminal residue" evidence="10">
    <location>
        <position position="1"/>
    </location>
</feature>
<evidence type="ECO:0000256" key="4">
    <source>
        <dbReference type="ARBA" id="ARBA00022989"/>
    </source>
</evidence>
<keyword evidence="3" id="KW-0732">Signal</keyword>
<keyword evidence="11" id="KW-1185">Reference proteome</keyword>
<name>A0A8J6KB05_ELECQ</name>
<evidence type="ECO:0000256" key="8">
    <source>
        <dbReference type="SAM" id="Phobius"/>
    </source>
</evidence>
<dbReference type="EMBL" id="WNTK01000004">
    <property type="protein sequence ID" value="KAG9485676.1"/>
    <property type="molecule type" value="Genomic_DNA"/>
</dbReference>
<dbReference type="SUPFAM" id="SSF49265">
    <property type="entry name" value="Fibronectin type III"/>
    <property type="match status" value="2"/>
</dbReference>
<dbReference type="Gene3D" id="2.60.40.10">
    <property type="entry name" value="Immunoglobulins"/>
    <property type="match status" value="2"/>
</dbReference>
<evidence type="ECO:0000256" key="3">
    <source>
        <dbReference type="ARBA" id="ARBA00022729"/>
    </source>
</evidence>
<dbReference type="InterPro" id="IPR013783">
    <property type="entry name" value="Ig-like_fold"/>
</dbReference>
<keyword evidence="7" id="KW-0325">Glycoprotein</keyword>
<feature type="domain" description="Fibronectin type-III" evidence="9">
    <location>
        <begin position="105"/>
        <end position="202"/>
    </location>
</feature>
<dbReference type="PANTHER" id="PTHR23037">
    <property type="entry name" value="CYTOKINE RECEPTOR"/>
    <property type="match status" value="1"/>
</dbReference>
<feature type="transmembrane region" description="Helical" evidence="8">
    <location>
        <begin position="207"/>
        <end position="227"/>
    </location>
</feature>
<dbReference type="PANTHER" id="PTHR23037:SF46">
    <property type="entry name" value="INTERLEUKIN 5 RECEPTOR SUBUNIT ALPHA"/>
    <property type="match status" value="1"/>
</dbReference>
<dbReference type="AlphaFoldDB" id="A0A8J6KB05"/>
<evidence type="ECO:0000259" key="9">
    <source>
        <dbReference type="PROSITE" id="PS50853"/>
    </source>
</evidence>
<dbReference type="Pfam" id="PF09240">
    <property type="entry name" value="IL6Ra-bind"/>
    <property type="match status" value="1"/>
</dbReference>
<accession>A0A8J6KB05</accession>
<comment type="caution">
    <text evidence="10">The sequence shown here is derived from an EMBL/GenBank/DDBJ whole genome shotgun (WGS) entry which is preliminary data.</text>
</comment>
<dbReference type="InterPro" id="IPR015321">
    <property type="entry name" value="TypeI_recpt_CBD"/>
</dbReference>
<dbReference type="InterPro" id="IPR036116">
    <property type="entry name" value="FN3_sf"/>
</dbReference>
<evidence type="ECO:0000256" key="7">
    <source>
        <dbReference type="ARBA" id="ARBA00023180"/>
    </source>
</evidence>
<dbReference type="GO" id="GO:0009897">
    <property type="term" value="C:external side of plasma membrane"/>
    <property type="evidence" value="ECO:0007669"/>
    <property type="project" value="TreeGrafter"/>
</dbReference>
<protein>
    <recommendedName>
        <fullName evidence="9">Fibronectin type-III domain-containing protein</fullName>
    </recommendedName>
</protein>
<organism evidence="10 11">
    <name type="scientific">Eleutherodactylus coqui</name>
    <name type="common">Puerto Rican coqui</name>
    <dbReference type="NCBI Taxonomy" id="57060"/>
    <lineage>
        <taxon>Eukaryota</taxon>
        <taxon>Metazoa</taxon>
        <taxon>Chordata</taxon>
        <taxon>Craniata</taxon>
        <taxon>Vertebrata</taxon>
        <taxon>Euteleostomi</taxon>
        <taxon>Amphibia</taxon>
        <taxon>Batrachia</taxon>
        <taxon>Anura</taxon>
        <taxon>Neobatrachia</taxon>
        <taxon>Hyloidea</taxon>
        <taxon>Eleutherodactylidae</taxon>
        <taxon>Eleutherodactylinae</taxon>
        <taxon>Eleutherodactylus</taxon>
        <taxon>Eleutherodactylus</taxon>
    </lineage>
</organism>